<evidence type="ECO:0000313" key="2">
    <source>
        <dbReference type="Proteomes" id="UP000499080"/>
    </source>
</evidence>
<dbReference type="AlphaFoldDB" id="A0A4Y2QG16"/>
<reference evidence="1 2" key="1">
    <citation type="journal article" date="2019" name="Sci. Rep.">
        <title>Orb-weaving spider Araneus ventricosus genome elucidates the spidroin gene catalogue.</title>
        <authorList>
            <person name="Kono N."/>
            <person name="Nakamura H."/>
            <person name="Ohtoshi R."/>
            <person name="Moran D.A.P."/>
            <person name="Shinohara A."/>
            <person name="Yoshida Y."/>
            <person name="Fujiwara M."/>
            <person name="Mori M."/>
            <person name="Tomita M."/>
            <person name="Arakawa K."/>
        </authorList>
    </citation>
    <scope>NUCLEOTIDE SEQUENCE [LARGE SCALE GENOMIC DNA]</scope>
</reference>
<sequence>MRCDLIPYYVGSVHMRRGLVEKFRFRGWRIQGSKPDSTEDKMGLMQAKSERRRSNVLSVVWKRRYQLMCRPCHLTAVQNYEVSPKVALVLLQNGILIQLN</sequence>
<accession>A0A4Y2QG16</accession>
<evidence type="ECO:0000313" key="1">
    <source>
        <dbReference type="EMBL" id="GBN61817.1"/>
    </source>
</evidence>
<comment type="caution">
    <text evidence="1">The sequence shown here is derived from an EMBL/GenBank/DDBJ whole genome shotgun (WGS) entry which is preliminary data.</text>
</comment>
<keyword evidence="2" id="KW-1185">Reference proteome</keyword>
<organism evidence="1 2">
    <name type="scientific">Araneus ventricosus</name>
    <name type="common">Orbweaver spider</name>
    <name type="synonym">Epeira ventricosa</name>
    <dbReference type="NCBI Taxonomy" id="182803"/>
    <lineage>
        <taxon>Eukaryota</taxon>
        <taxon>Metazoa</taxon>
        <taxon>Ecdysozoa</taxon>
        <taxon>Arthropoda</taxon>
        <taxon>Chelicerata</taxon>
        <taxon>Arachnida</taxon>
        <taxon>Araneae</taxon>
        <taxon>Araneomorphae</taxon>
        <taxon>Entelegynae</taxon>
        <taxon>Araneoidea</taxon>
        <taxon>Araneidae</taxon>
        <taxon>Araneus</taxon>
    </lineage>
</organism>
<protein>
    <submittedName>
        <fullName evidence="1">Uncharacterized protein</fullName>
    </submittedName>
</protein>
<dbReference type="Proteomes" id="UP000499080">
    <property type="component" value="Unassembled WGS sequence"/>
</dbReference>
<dbReference type="EMBL" id="BGPR01013703">
    <property type="protein sequence ID" value="GBN61817.1"/>
    <property type="molecule type" value="Genomic_DNA"/>
</dbReference>
<gene>
    <name evidence="1" type="ORF">AVEN_137510_1</name>
</gene>
<proteinExistence type="predicted"/>
<name>A0A4Y2QG16_ARAVE</name>